<dbReference type="InterPro" id="IPR013079">
    <property type="entry name" value="6Phosfructo_kin"/>
</dbReference>
<dbReference type="GO" id="GO:0006003">
    <property type="term" value="P:fructose 2,6-bisphosphate metabolic process"/>
    <property type="evidence" value="ECO:0007669"/>
    <property type="project" value="InterPro"/>
</dbReference>
<dbReference type="SUPFAM" id="SSF52402">
    <property type="entry name" value="Adenine nucleotide alpha hydrolases-like"/>
    <property type="match status" value="1"/>
</dbReference>
<dbReference type="Pfam" id="PF01591">
    <property type="entry name" value="6PF2K"/>
    <property type="match status" value="1"/>
</dbReference>
<dbReference type="InterPro" id="IPR003094">
    <property type="entry name" value="6Pfruct_kin"/>
</dbReference>
<dbReference type="SMART" id="SM00855">
    <property type="entry name" value="PGAM"/>
    <property type="match status" value="1"/>
</dbReference>
<dbReference type="GO" id="GO:0006000">
    <property type="term" value="P:fructose metabolic process"/>
    <property type="evidence" value="ECO:0007669"/>
    <property type="project" value="InterPro"/>
</dbReference>
<organism evidence="5">
    <name type="scientific">Trichuris suis</name>
    <name type="common">pig whipworm</name>
    <dbReference type="NCBI Taxonomy" id="68888"/>
    <lineage>
        <taxon>Eukaryota</taxon>
        <taxon>Metazoa</taxon>
        <taxon>Ecdysozoa</taxon>
        <taxon>Nematoda</taxon>
        <taxon>Enoplea</taxon>
        <taxon>Dorylaimia</taxon>
        <taxon>Trichinellida</taxon>
        <taxon>Trichuridae</taxon>
        <taxon>Trichuris</taxon>
    </lineage>
</organism>
<dbReference type="Gene3D" id="3.40.50.300">
    <property type="entry name" value="P-loop containing nucleotide triphosphate hydrolases"/>
    <property type="match status" value="1"/>
</dbReference>
<name>A0A085MY51_9BILA</name>
<dbReference type="AlphaFoldDB" id="A0A085MY51"/>
<comment type="similarity">
    <text evidence="1">In the C-terminal section; belongs to the phosphoglycerate mutase family.</text>
</comment>
<dbReference type="InterPro" id="IPR027417">
    <property type="entry name" value="P-loop_NTPase"/>
</dbReference>
<dbReference type="SUPFAM" id="SSF52540">
    <property type="entry name" value="P-loop containing nucleoside triphosphate hydrolases"/>
    <property type="match status" value="1"/>
</dbReference>
<dbReference type="PRINTS" id="PR00991">
    <property type="entry name" value="6PFRUCTKNASE"/>
</dbReference>
<dbReference type="GO" id="GO:0003873">
    <property type="term" value="F:6-phosphofructo-2-kinase activity"/>
    <property type="evidence" value="ECO:0007669"/>
    <property type="project" value="InterPro"/>
</dbReference>
<dbReference type="InterPro" id="IPR014729">
    <property type="entry name" value="Rossmann-like_a/b/a_fold"/>
</dbReference>
<dbReference type="InterPro" id="IPR001345">
    <property type="entry name" value="PG/BPGM_mutase_AS"/>
</dbReference>
<dbReference type="InterPro" id="IPR013078">
    <property type="entry name" value="His_Pase_superF_clade-1"/>
</dbReference>
<protein>
    <recommendedName>
        <fullName evidence="4">6-phosphofructo-2-kinase domain-containing protein</fullName>
    </recommendedName>
</protein>
<dbReference type="PROSITE" id="PS01263">
    <property type="entry name" value="UPF0021"/>
    <property type="match status" value="1"/>
</dbReference>
<evidence type="ECO:0000256" key="3">
    <source>
        <dbReference type="ARBA" id="ARBA00022840"/>
    </source>
</evidence>
<reference evidence="5" key="1">
    <citation type="journal article" date="2014" name="Nat. Genet.">
        <title>Genome and transcriptome of the porcine whipworm Trichuris suis.</title>
        <authorList>
            <person name="Jex A.R."/>
            <person name="Nejsum P."/>
            <person name="Schwarz E.M."/>
            <person name="Hu L."/>
            <person name="Young N.D."/>
            <person name="Hall R.S."/>
            <person name="Korhonen P.K."/>
            <person name="Liao S."/>
            <person name="Thamsborg S."/>
            <person name="Xia J."/>
            <person name="Xu P."/>
            <person name="Wang S."/>
            <person name="Scheerlinck J.P."/>
            <person name="Hofmann A."/>
            <person name="Sternberg P.W."/>
            <person name="Wang J."/>
            <person name="Gasser R.B."/>
        </authorList>
    </citation>
    <scope>NUCLEOTIDE SEQUENCE [LARGE SCALE GENOMIC DNA]</scope>
    <source>
        <strain evidence="5">DCEP-RM93F</strain>
    </source>
</reference>
<gene>
    <name evidence="5" type="ORF">M514_10004</name>
</gene>
<keyword evidence="3" id="KW-0067">ATP-binding</keyword>
<dbReference type="CDD" id="cd07067">
    <property type="entry name" value="HP_PGM_like"/>
    <property type="match status" value="1"/>
</dbReference>
<dbReference type="PROSITE" id="PS00175">
    <property type="entry name" value="PG_MUTASE"/>
    <property type="match status" value="1"/>
</dbReference>
<evidence type="ECO:0000256" key="2">
    <source>
        <dbReference type="ARBA" id="ARBA00022741"/>
    </source>
</evidence>
<dbReference type="PANTHER" id="PTHR10606:SF44">
    <property type="entry name" value="6-PHOSPHOFRUCTO 2-KINASE_FRUCTOSE 2,6-BISPHOSPHATASE LONG FORM"/>
    <property type="match status" value="1"/>
</dbReference>
<dbReference type="GO" id="GO:0005829">
    <property type="term" value="C:cytosol"/>
    <property type="evidence" value="ECO:0007669"/>
    <property type="project" value="TreeGrafter"/>
</dbReference>
<dbReference type="GO" id="GO:0004331">
    <property type="term" value="F:fructose-2,6-bisphosphate 2-phosphatase activity"/>
    <property type="evidence" value="ECO:0007669"/>
    <property type="project" value="TreeGrafter"/>
</dbReference>
<proteinExistence type="inferred from homology"/>
<accession>A0A085MY51</accession>
<dbReference type="InterPro" id="IPR020554">
    <property type="entry name" value="UPF0021_CS"/>
</dbReference>
<dbReference type="EMBL" id="KL367601">
    <property type="protein sequence ID" value="KFD62147.1"/>
    <property type="molecule type" value="Genomic_DNA"/>
</dbReference>
<dbReference type="Proteomes" id="UP000030758">
    <property type="component" value="Unassembled WGS sequence"/>
</dbReference>
<sequence length="545" mass="62537">MRCDKCASRPAVVRRPRCGALLCKSCFSNAFELDVHQTIKEENFFAPNDVVAIGVSGGKDSAVVLHLLDRLNERFNYGLLLLMVAIDEGIRGYRDDSLESVYKQQKRYCLPLKVLSYKDLFGWSMDEVVSRVGNRSNCTYCGVFRRQALERGCQVFGADFEGRDCTKSAIMKNRSPYCAIHANPFISPSVSTHLIKVPNVIVMVGLPARGKTYIAKKLCRYLNWTGIVTKVFNLGDYRRLYFKEHSSSSDFFDTKNTETISVRQQCADLALADVCRYLEEDTGHVAIFDATNSTRRRRSFLRSCLVDQHMFRLLFVESVCDDPTIVDTNIQDVKVNSPDYKDIADKEMAKNDFLKRIEHYRKEYQPLDPSVDSDLSFIKIYDVGKRFLVQNIVGHVQSRIVYFLMNIHILPRSIFLTRHGESEFNRMGRLGGDSPLSQRGLLYAKRLSDYFQGEQVPDLRVWSSQKIRAVQTAFLLGPCATYIEHWKALDEIDAGICEGLTYAEVLERYPEQFHLRDQDKFHYRYPSGENSLELVFIKTATGENR</sequence>
<evidence type="ECO:0000313" key="5">
    <source>
        <dbReference type="EMBL" id="KFD62147.1"/>
    </source>
</evidence>
<dbReference type="Pfam" id="PF00300">
    <property type="entry name" value="His_Phos_1"/>
    <property type="match status" value="1"/>
</dbReference>
<evidence type="ECO:0000256" key="1">
    <source>
        <dbReference type="ARBA" id="ARBA00008408"/>
    </source>
</evidence>
<keyword evidence="2" id="KW-0547">Nucleotide-binding</keyword>
<dbReference type="PANTHER" id="PTHR10606">
    <property type="entry name" value="6-PHOSPHOFRUCTO-2-KINASE/FRUCTOSE-2,6-BISPHOSPHATASE"/>
    <property type="match status" value="1"/>
</dbReference>
<dbReference type="Gene3D" id="3.40.50.620">
    <property type="entry name" value="HUPs"/>
    <property type="match status" value="1"/>
</dbReference>
<dbReference type="Gene3D" id="3.40.50.1240">
    <property type="entry name" value="Phosphoglycerate mutase-like"/>
    <property type="match status" value="1"/>
</dbReference>
<dbReference type="InterPro" id="IPR029033">
    <property type="entry name" value="His_PPase_superfam"/>
</dbReference>
<evidence type="ECO:0000259" key="4">
    <source>
        <dbReference type="Pfam" id="PF01591"/>
    </source>
</evidence>
<feature type="non-terminal residue" evidence="5">
    <location>
        <position position="545"/>
    </location>
</feature>
<dbReference type="SUPFAM" id="SSF53254">
    <property type="entry name" value="Phosphoglycerate mutase-like"/>
    <property type="match status" value="1"/>
</dbReference>
<dbReference type="GO" id="GO:0005524">
    <property type="term" value="F:ATP binding"/>
    <property type="evidence" value="ECO:0007669"/>
    <property type="project" value="UniProtKB-KW"/>
</dbReference>
<feature type="domain" description="6-phosphofructo-2-kinase" evidence="4">
    <location>
        <begin position="195"/>
        <end position="410"/>
    </location>
</feature>
<dbReference type="FunFam" id="3.40.50.300:FF:000644">
    <property type="entry name" value="GpmB, Fructose-2,6-bisphosphatase"/>
    <property type="match status" value="1"/>
</dbReference>